<geneLocation type="plasmid" evidence="11 12">
    <name>unnamed1</name>
</geneLocation>
<feature type="binding site" evidence="9">
    <location>
        <begin position="22"/>
        <end position="29"/>
    </location>
    <ligand>
        <name>ATP</name>
        <dbReference type="ChEBI" id="CHEBI:30616"/>
    </ligand>
</feature>
<dbReference type="Gene3D" id="3.40.50.300">
    <property type="entry name" value="P-loop containing nucleotide triphosphate hydrolases"/>
    <property type="match status" value="2"/>
</dbReference>
<keyword evidence="1 9" id="KW-0547">Nucleotide-binding</keyword>
<dbReference type="InterPro" id="IPR003593">
    <property type="entry name" value="AAA+_ATPase"/>
</dbReference>
<dbReference type="RefSeq" id="WP_162645743.1">
    <property type="nucleotide sequence ID" value="NZ_CP048287.1"/>
</dbReference>
<dbReference type="GO" id="GO:0043138">
    <property type="term" value="F:3'-5' DNA helicase activity"/>
    <property type="evidence" value="ECO:0007669"/>
    <property type="project" value="UniProtKB-EC"/>
</dbReference>
<protein>
    <recommendedName>
        <fullName evidence="7">DNA 3'-5' helicase</fullName>
        <ecNumber evidence="7">5.6.2.4</ecNumber>
    </recommendedName>
</protein>
<dbReference type="PANTHER" id="PTHR11070:SF2">
    <property type="entry name" value="ATP-DEPENDENT DNA HELICASE SRS2"/>
    <property type="match status" value="1"/>
</dbReference>
<comment type="catalytic activity">
    <reaction evidence="6">
        <text>Couples ATP hydrolysis with the unwinding of duplex DNA by translocating in the 3'-5' direction.</text>
        <dbReference type="EC" id="5.6.2.4"/>
    </reaction>
</comment>
<dbReference type="Pfam" id="PF13361">
    <property type="entry name" value="UvrD_C"/>
    <property type="match status" value="1"/>
</dbReference>
<evidence type="ECO:0000256" key="7">
    <source>
        <dbReference type="ARBA" id="ARBA00034808"/>
    </source>
</evidence>
<evidence type="ECO:0000256" key="9">
    <source>
        <dbReference type="PROSITE-ProRule" id="PRU00560"/>
    </source>
</evidence>
<dbReference type="EC" id="5.6.2.4" evidence="7"/>
<gene>
    <name evidence="11" type="ORF">GZH47_32525</name>
</gene>
<evidence type="ECO:0000256" key="6">
    <source>
        <dbReference type="ARBA" id="ARBA00034617"/>
    </source>
</evidence>
<keyword evidence="3 9" id="KW-0347">Helicase</keyword>
<dbReference type="InterPro" id="IPR014016">
    <property type="entry name" value="UvrD-like_ATP-bd"/>
</dbReference>
<keyword evidence="2 9" id="KW-0378">Hydrolase</keyword>
<dbReference type="PROSITE" id="PS51198">
    <property type="entry name" value="UVRD_HELICASE_ATP_BIND"/>
    <property type="match status" value="1"/>
</dbReference>
<dbReference type="SMART" id="SM00382">
    <property type="entry name" value="AAA"/>
    <property type="match status" value="1"/>
</dbReference>
<reference evidence="11 12" key="1">
    <citation type="submission" date="2020-02" db="EMBL/GenBank/DDBJ databases">
        <title>Paenibacillus sp. nov., isolated from rhizosphere soil of tomato.</title>
        <authorList>
            <person name="Weon H.-Y."/>
            <person name="Lee S.A."/>
        </authorList>
    </citation>
    <scope>NUCLEOTIDE SEQUENCE [LARGE SCALE GENOMIC DNA]</scope>
    <source>
        <strain evidence="11 12">14171R-81</strain>
        <plasmid evidence="11 12">unnamed1</plasmid>
    </source>
</reference>
<evidence type="ECO:0000256" key="8">
    <source>
        <dbReference type="ARBA" id="ARBA00048988"/>
    </source>
</evidence>
<evidence type="ECO:0000256" key="2">
    <source>
        <dbReference type="ARBA" id="ARBA00022801"/>
    </source>
</evidence>
<dbReference type="InterPro" id="IPR027417">
    <property type="entry name" value="P-loop_NTPase"/>
</dbReference>
<feature type="domain" description="UvrD-like helicase ATP-binding" evidence="10">
    <location>
        <begin position="1"/>
        <end position="237"/>
    </location>
</feature>
<keyword evidence="11" id="KW-0614">Plasmid</keyword>
<evidence type="ECO:0000256" key="1">
    <source>
        <dbReference type="ARBA" id="ARBA00022741"/>
    </source>
</evidence>
<dbReference type="SUPFAM" id="SSF52540">
    <property type="entry name" value="P-loop containing nucleoside triphosphate hydrolases"/>
    <property type="match status" value="1"/>
</dbReference>
<dbReference type="KEGG" id="prz:GZH47_32525"/>
<keyword evidence="4 9" id="KW-0067">ATP-binding</keyword>
<dbReference type="GO" id="GO:0003677">
    <property type="term" value="F:DNA binding"/>
    <property type="evidence" value="ECO:0007669"/>
    <property type="project" value="InterPro"/>
</dbReference>
<dbReference type="InterPro" id="IPR000212">
    <property type="entry name" value="DNA_helicase_UvrD/REP"/>
</dbReference>
<keyword evidence="5" id="KW-0413">Isomerase</keyword>
<organism evidence="11 12">
    <name type="scientific">Paenibacillus rhizovicinus</name>
    <dbReference type="NCBI Taxonomy" id="2704463"/>
    <lineage>
        <taxon>Bacteria</taxon>
        <taxon>Bacillati</taxon>
        <taxon>Bacillota</taxon>
        <taxon>Bacilli</taxon>
        <taxon>Bacillales</taxon>
        <taxon>Paenibacillaceae</taxon>
        <taxon>Paenibacillus</taxon>
    </lineage>
</organism>
<dbReference type="Gene3D" id="1.10.486.10">
    <property type="entry name" value="PCRA, domain 4"/>
    <property type="match status" value="1"/>
</dbReference>
<evidence type="ECO:0000256" key="3">
    <source>
        <dbReference type="ARBA" id="ARBA00022806"/>
    </source>
</evidence>
<dbReference type="GO" id="GO:0005829">
    <property type="term" value="C:cytosol"/>
    <property type="evidence" value="ECO:0007669"/>
    <property type="project" value="TreeGrafter"/>
</dbReference>
<dbReference type="Pfam" id="PF00580">
    <property type="entry name" value="UvrD-helicase"/>
    <property type="match status" value="2"/>
</dbReference>
<dbReference type="AlphaFoldDB" id="A0A6C0PAQ7"/>
<evidence type="ECO:0000313" key="11">
    <source>
        <dbReference type="EMBL" id="QHW35608.1"/>
    </source>
</evidence>
<dbReference type="EMBL" id="CP048287">
    <property type="protein sequence ID" value="QHW35608.1"/>
    <property type="molecule type" value="Genomic_DNA"/>
</dbReference>
<dbReference type="GO" id="GO:0000725">
    <property type="term" value="P:recombinational repair"/>
    <property type="evidence" value="ECO:0007669"/>
    <property type="project" value="TreeGrafter"/>
</dbReference>
<dbReference type="GO" id="GO:0016787">
    <property type="term" value="F:hydrolase activity"/>
    <property type="evidence" value="ECO:0007669"/>
    <property type="project" value="UniProtKB-UniRule"/>
</dbReference>
<dbReference type="GO" id="GO:0005524">
    <property type="term" value="F:ATP binding"/>
    <property type="evidence" value="ECO:0007669"/>
    <property type="project" value="UniProtKB-UniRule"/>
</dbReference>
<proteinExistence type="predicted"/>
<evidence type="ECO:0000259" key="10">
    <source>
        <dbReference type="PROSITE" id="PS51198"/>
    </source>
</evidence>
<dbReference type="PANTHER" id="PTHR11070">
    <property type="entry name" value="UVRD / RECB / PCRA DNA HELICASE FAMILY MEMBER"/>
    <property type="match status" value="1"/>
</dbReference>
<evidence type="ECO:0000313" key="12">
    <source>
        <dbReference type="Proteomes" id="UP000479114"/>
    </source>
</evidence>
<evidence type="ECO:0000256" key="5">
    <source>
        <dbReference type="ARBA" id="ARBA00023235"/>
    </source>
</evidence>
<name>A0A6C0PAQ7_9BACL</name>
<sequence length="578" mass="65028">MFELSEDKKRLLQTNGHLLVLGGPGSGKTTIALLKANQLIINNVIEKGQKILFLSFARATVSRVEEQVRSVISSNIQSQLEVNTYHGFIWSLIRSHGYLINKRRIIKLLTPHEAASRLANFSGDREGEKKRLFEEEGILHFDLFAKYGTQLLTESQALSKVISNAYPVIILDEFQDTNFDEWQFIQAVGQLSTLIALADPEQRIYEFRGADPSRISDFIFIYSPQQFDFGSENNRSNGTDIVQFGNDLISGKNVGKQYNQVKVNLYPFRQGLSPHLDLKVEVLKARKRLIANHTNDWSLAILVPSKRLMHEVSLCLDTHHIFANNKSLPRVSHELALETAAPSLAAVLVSNLLDLGSNSRVEHTQLIADLCEHMRGRNGDASAPKQSLDISNALQEFITTGKIRGSKRQMILQDCINLVNACCSLEFTGDPSQDWKNVCSLLDGASSDQLKQVGKDIKYLKMLHRGSELRSRLASLWRLYGNYSGAGESIKAALLQEYFANSSKVWRGVHVMTIHKSKGKEFDEVIVYEGLYQGKIVRNESTKKEIDQARLNLRVAVTRARQNVLIITPINDVCPLLR</sequence>
<dbReference type="InterPro" id="IPR014017">
    <property type="entry name" value="DNA_helicase_UvrD-like_C"/>
</dbReference>
<dbReference type="Proteomes" id="UP000479114">
    <property type="component" value="Plasmid unnamed1"/>
</dbReference>
<evidence type="ECO:0000256" key="4">
    <source>
        <dbReference type="ARBA" id="ARBA00022840"/>
    </source>
</evidence>
<comment type="catalytic activity">
    <reaction evidence="8">
        <text>ATP + H2O = ADP + phosphate + H(+)</text>
        <dbReference type="Rhea" id="RHEA:13065"/>
        <dbReference type="ChEBI" id="CHEBI:15377"/>
        <dbReference type="ChEBI" id="CHEBI:15378"/>
        <dbReference type="ChEBI" id="CHEBI:30616"/>
        <dbReference type="ChEBI" id="CHEBI:43474"/>
        <dbReference type="ChEBI" id="CHEBI:456216"/>
        <dbReference type="EC" id="5.6.2.4"/>
    </reaction>
</comment>
<keyword evidence="12" id="KW-1185">Reference proteome</keyword>
<accession>A0A6C0PAQ7</accession>